<proteinExistence type="predicted"/>
<protein>
    <recommendedName>
        <fullName evidence="5">Flagellar protein FliT</fullName>
    </recommendedName>
</protein>
<dbReference type="InterPro" id="IPR008622">
    <property type="entry name" value="FliT"/>
</dbReference>
<evidence type="ECO:0000313" key="6">
    <source>
        <dbReference type="EMBL" id="MEJ5044823.1"/>
    </source>
</evidence>
<name>A0ABU8PQ14_9GAMM</name>
<dbReference type="EMBL" id="JBBGZW010000001">
    <property type="protein sequence ID" value="MEJ5044823.1"/>
    <property type="molecule type" value="Genomic_DNA"/>
</dbReference>
<accession>A0ABU8PQ14</accession>
<gene>
    <name evidence="6" type="ORF">WH298_06310</name>
</gene>
<sequence length="100" mass="11307">MIQQQIVALGTALEQAAHNDDWLQVMQVDKQINALLLQLRQQSLSAAALAQVKMLQQRHQQVAAQCRARVDELSHKLQQVQTQRPVLQAYSLFSDEMGES</sequence>
<evidence type="ECO:0000256" key="1">
    <source>
        <dbReference type="ARBA" id="ARBA00004514"/>
    </source>
</evidence>
<evidence type="ECO:0000256" key="3">
    <source>
        <dbReference type="ARBA" id="ARBA00022795"/>
    </source>
</evidence>
<comment type="subcellular location">
    <subcellularLocation>
        <location evidence="1">Cytoplasm</location>
        <location evidence="1">Cytosol</location>
    </subcellularLocation>
</comment>
<keyword evidence="7" id="KW-1185">Reference proteome</keyword>
<keyword evidence="4" id="KW-0143">Chaperone</keyword>
<evidence type="ECO:0000256" key="2">
    <source>
        <dbReference type="ARBA" id="ARBA00022490"/>
    </source>
</evidence>
<dbReference type="Pfam" id="PF05400">
    <property type="entry name" value="FliT"/>
    <property type="match status" value="1"/>
</dbReference>
<dbReference type="RefSeq" id="WP_009128179.1">
    <property type="nucleotide sequence ID" value="NZ_JACAWY010000001.1"/>
</dbReference>
<keyword evidence="2" id="KW-0963">Cytoplasm</keyword>
<reference evidence="6 7" key="1">
    <citation type="submission" date="2023-12" db="EMBL/GenBank/DDBJ databases">
        <title>Gut-associated functions are favored during microbiome assembly across C. elegans life.</title>
        <authorList>
            <person name="Zimmermann J."/>
        </authorList>
    </citation>
    <scope>NUCLEOTIDE SEQUENCE [LARGE SCALE GENOMIC DNA]</scope>
    <source>
        <strain evidence="6 7">BIGb0393</strain>
    </source>
</reference>
<evidence type="ECO:0000256" key="5">
    <source>
        <dbReference type="ARBA" id="ARBA00093797"/>
    </source>
</evidence>
<dbReference type="Proteomes" id="UP001362100">
    <property type="component" value="Unassembled WGS sequence"/>
</dbReference>
<evidence type="ECO:0000256" key="4">
    <source>
        <dbReference type="ARBA" id="ARBA00023186"/>
    </source>
</evidence>
<comment type="caution">
    <text evidence="6">The sequence shown here is derived from an EMBL/GenBank/DDBJ whole genome shotgun (WGS) entry which is preliminary data.</text>
</comment>
<organism evidence="6 7">
    <name type="scientific">Pantoea nemavictus</name>
    <dbReference type="NCBI Taxonomy" id="2726955"/>
    <lineage>
        <taxon>Bacteria</taxon>
        <taxon>Pseudomonadati</taxon>
        <taxon>Pseudomonadota</taxon>
        <taxon>Gammaproteobacteria</taxon>
        <taxon>Enterobacterales</taxon>
        <taxon>Erwiniaceae</taxon>
        <taxon>Pantoea</taxon>
    </lineage>
</organism>
<evidence type="ECO:0000313" key="7">
    <source>
        <dbReference type="Proteomes" id="UP001362100"/>
    </source>
</evidence>
<keyword evidence="3" id="KW-1005">Bacterial flagellum biogenesis</keyword>